<feature type="compositionally biased region" description="Low complexity" evidence="1">
    <location>
        <begin position="233"/>
        <end position="245"/>
    </location>
</feature>
<feature type="compositionally biased region" description="Basic and acidic residues" evidence="1">
    <location>
        <begin position="213"/>
        <end position="224"/>
    </location>
</feature>
<dbReference type="InterPro" id="IPR029288">
    <property type="entry name" value="DUF4607"/>
</dbReference>
<dbReference type="RefSeq" id="XP_053751292.1">
    <property type="nucleotide sequence ID" value="XM_053895317.1"/>
</dbReference>
<feature type="region of interest" description="Disordered" evidence="1">
    <location>
        <begin position="101"/>
        <end position="121"/>
    </location>
</feature>
<protein>
    <submittedName>
        <fullName evidence="3">LOW QUALITY PROTEIN: uncharacterized protein C12orf42 homolog</fullName>
    </submittedName>
</protein>
<feature type="region of interest" description="Disordered" evidence="1">
    <location>
        <begin position="179"/>
        <end position="290"/>
    </location>
</feature>
<feature type="region of interest" description="Disordered" evidence="1">
    <location>
        <begin position="38"/>
        <end position="58"/>
    </location>
</feature>
<dbReference type="Proteomes" id="UP001165780">
    <property type="component" value="Unplaced"/>
</dbReference>
<dbReference type="PANTHER" id="PTHR40708">
    <property type="entry name" value="RIKEN CDNA 1700113H08 GENE"/>
    <property type="match status" value="1"/>
</dbReference>
<gene>
    <name evidence="3" type="primary">CUNH12orf42</name>
</gene>
<reference evidence="3" key="1">
    <citation type="submission" date="2025-08" db="UniProtKB">
        <authorList>
            <consortium name="RefSeq"/>
        </authorList>
    </citation>
    <scope>IDENTIFICATION</scope>
    <source>
        <tissue evidence="3">Whole blood</tissue>
    </source>
</reference>
<evidence type="ECO:0000313" key="3">
    <source>
        <dbReference type="RefSeq" id="XP_053751292.1"/>
    </source>
</evidence>
<sequence>MEGDLHVEKVFAGKVQTPGACRRLLCAQQYSIPRSPAVSTAFSEEESHGEASFSQTPSSEWDETRLIFAVRQEMKKRARGAPNAAWSRPLLENTLQMLISQTSSHQRRPSASPGGAGEFHPFQCHSSLSAFQVPLRGLPAPQASAGEARPRRPRRGVSQSPPEPKLEDRVADAVVALADPPLQSRPWGASGSPGGGGAVAMAPEMLPKHPHRGKEGRGEKRGPKADASLHGNLAGAPVPLPAGAPTHLPSKRLIQVCSSPPPPPPRRPPQRFHTACSQAPPRPRVNAPLH</sequence>
<evidence type="ECO:0000256" key="1">
    <source>
        <dbReference type="SAM" id="MobiDB-lite"/>
    </source>
</evidence>
<keyword evidence="2" id="KW-1185">Reference proteome</keyword>
<dbReference type="AlphaFoldDB" id="A0A9W2UY44"/>
<dbReference type="GeneID" id="109265223"/>
<organism evidence="2 3">
    <name type="scientific">Panthera pardus</name>
    <name type="common">Leopard</name>
    <name type="synonym">Felis pardus</name>
    <dbReference type="NCBI Taxonomy" id="9691"/>
    <lineage>
        <taxon>Eukaryota</taxon>
        <taxon>Metazoa</taxon>
        <taxon>Chordata</taxon>
        <taxon>Craniata</taxon>
        <taxon>Vertebrata</taxon>
        <taxon>Euteleostomi</taxon>
        <taxon>Mammalia</taxon>
        <taxon>Eutheria</taxon>
        <taxon>Laurasiatheria</taxon>
        <taxon>Carnivora</taxon>
        <taxon>Feliformia</taxon>
        <taxon>Felidae</taxon>
        <taxon>Pantherinae</taxon>
        <taxon>Panthera</taxon>
    </lineage>
</organism>
<feature type="region of interest" description="Disordered" evidence="1">
    <location>
        <begin position="140"/>
        <end position="167"/>
    </location>
</feature>
<dbReference type="CTD" id="101650518"/>
<dbReference type="PANTHER" id="PTHR40708:SF1">
    <property type="entry name" value="RIKEN CDNA 1700113H08 GENE"/>
    <property type="match status" value="1"/>
</dbReference>
<proteinExistence type="predicted"/>
<evidence type="ECO:0000313" key="2">
    <source>
        <dbReference type="Proteomes" id="UP001165780"/>
    </source>
</evidence>
<name>A0A9W2UY44_PANPR</name>
<accession>A0A9W2UY44</accession>
<dbReference type="Pfam" id="PF15380">
    <property type="entry name" value="DUF4607"/>
    <property type="match status" value="1"/>
</dbReference>